<accession>Q6UYK0</accession>
<keyword evidence="2" id="KW-1185">Reference proteome</keyword>
<evidence type="ECO:0000313" key="2">
    <source>
        <dbReference type="Proteomes" id="UP000002549"/>
    </source>
</evidence>
<name>Q6UYK0_9CAUD</name>
<dbReference type="EMBL" id="AY357582">
    <property type="protein sequence ID" value="AAQ63341.1"/>
    <property type="molecule type" value="Genomic_DNA"/>
</dbReference>
<dbReference type="KEGG" id="vg:2559581"/>
<dbReference type="RefSeq" id="NP_918974.1">
    <property type="nucleotide sequence ID" value="NC_005091.2"/>
</dbReference>
<protein>
    <submittedName>
        <fullName evidence="1">Uncharacterized protein</fullName>
    </submittedName>
</protein>
<sequence length="63" mass="7093">MEIAFRQFKGSSPDVRDDVVQYRDADGAVWLVPKDSSVWIDIYEPWLAAGNTPLGPDDPWPTT</sequence>
<proteinExistence type="predicted"/>
<evidence type="ECO:0000313" key="1">
    <source>
        <dbReference type="EMBL" id="AAQ63341.1"/>
    </source>
</evidence>
<gene>
    <name evidence="1" type="ORF">Nazgul41</name>
</gene>
<reference evidence="1" key="1">
    <citation type="submission" date="2006-02" db="EMBL/GenBank/DDBJ databases">
        <title>Complete nucleotide sequence of BcepNazgul, a novel soil phage of Burkholderia cepacia genomovar VII.</title>
        <authorList>
            <person name="Summer E.J."/>
            <person name="Peek M.L."/>
            <person name="Haliburton J.R."/>
            <person name="Hall E."/>
            <person name="Heusinkveld K."/>
            <person name="Simser J."/>
            <person name="No E.G."/>
            <person name="Gonzalez C.F."/>
            <person name="Young R.F."/>
        </authorList>
    </citation>
    <scope>NUCLEOTIDE SEQUENCE [LARGE SCALE GENOMIC DNA]</scope>
</reference>
<dbReference type="Proteomes" id="UP000002549">
    <property type="component" value="Segment"/>
</dbReference>
<organism evidence="1 2">
    <name type="scientific">Burkholderia phage BcepNazgul</name>
    <dbReference type="NCBI Taxonomy" id="242861"/>
    <lineage>
        <taxon>Viruses</taxon>
        <taxon>Duplodnaviria</taxon>
        <taxon>Heunggongvirae</taxon>
        <taxon>Uroviricota</taxon>
        <taxon>Caudoviricetes</taxon>
        <taxon>Casjensviridae</taxon>
        <taxon>Nazgulvirus</taxon>
        <taxon>Nazgulvirus bcepnazgul</taxon>
        <taxon>Burkholderia virus BcepNazgul</taxon>
    </lineage>
</organism>
<dbReference type="GeneID" id="2559581"/>